<feature type="transmembrane region" description="Helical" evidence="2">
    <location>
        <begin position="12"/>
        <end position="32"/>
    </location>
</feature>
<keyword evidence="4" id="KW-1185">Reference proteome</keyword>
<name>A0A1M5J3C0_9FLAO</name>
<evidence type="ECO:0000256" key="2">
    <source>
        <dbReference type="SAM" id="Phobius"/>
    </source>
</evidence>
<dbReference type="OrthoDB" id="1494884at2"/>
<evidence type="ECO:0000256" key="1">
    <source>
        <dbReference type="SAM" id="MobiDB-lite"/>
    </source>
</evidence>
<keyword evidence="2" id="KW-1133">Transmembrane helix</keyword>
<dbReference type="RefSeq" id="WP_073414683.1">
    <property type="nucleotide sequence ID" value="NZ_FQWC01000002.1"/>
</dbReference>
<feature type="transmembrane region" description="Helical" evidence="2">
    <location>
        <begin position="44"/>
        <end position="66"/>
    </location>
</feature>
<sequence length="118" mass="13959">MNEAEIYIEWKPLLMCFVAITIATLIIISIVIPVKMAIKRGRSSFGWFIFCLFFSPFLAIIIIALLGETDEKRRERIIEEEKLRNKYRDPAPTNSQNNLEKWFQENPGKNLNDYYNKR</sequence>
<dbReference type="STRING" id="370979.SAMN05443663_102591"/>
<organism evidence="3 4">
    <name type="scientific">Flavobacterium defluvii</name>
    <dbReference type="NCBI Taxonomy" id="370979"/>
    <lineage>
        <taxon>Bacteria</taxon>
        <taxon>Pseudomonadati</taxon>
        <taxon>Bacteroidota</taxon>
        <taxon>Flavobacteriia</taxon>
        <taxon>Flavobacteriales</taxon>
        <taxon>Flavobacteriaceae</taxon>
        <taxon>Flavobacterium</taxon>
    </lineage>
</organism>
<feature type="region of interest" description="Disordered" evidence="1">
    <location>
        <begin position="87"/>
        <end position="118"/>
    </location>
</feature>
<evidence type="ECO:0000313" key="4">
    <source>
        <dbReference type="Proteomes" id="UP000184071"/>
    </source>
</evidence>
<keyword evidence="2" id="KW-0472">Membrane</keyword>
<evidence type="ECO:0008006" key="5">
    <source>
        <dbReference type="Google" id="ProtNLM"/>
    </source>
</evidence>
<evidence type="ECO:0000313" key="3">
    <source>
        <dbReference type="EMBL" id="SHG34845.1"/>
    </source>
</evidence>
<dbReference type="EMBL" id="FQWC01000002">
    <property type="protein sequence ID" value="SHG34845.1"/>
    <property type="molecule type" value="Genomic_DNA"/>
</dbReference>
<dbReference type="AlphaFoldDB" id="A0A1M5J3C0"/>
<proteinExistence type="predicted"/>
<protein>
    <recommendedName>
        <fullName evidence="5">Phospholipase_D-nuclease N-terminal</fullName>
    </recommendedName>
</protein>
<accession>A0A1M5J3C0</accession>
<reference evidence="4" key="1">
    <citation type="submission" date="2016-11" db="EMBL/GenBank/DDBJ databases">
        <authorList>
            <person name="Varghese N."/>
            <person name="Submissions S."/>
        </authorList>
    </citation>
    <scope>NUCLEOTIDE SEQUENCE [LARGE SCALE GENOMIC DNA]</scope>
    <source>
        <strain evidence="4">DSM 17963</strain>
    </source>
</reference>
<keyword evidence="2" id="KW-0812">Transmembrane</keyword>
<dbReference type="Proteomes" id="UP000184071">
    <property type="component" value="Unassembled WGS sequence"/>
</dbReference>
<gene>
    <name evidence="3" type="ORF">SAMN05443663_102591</name>
</gene>